<dbReference type="InterPro" id="IPR013783">
    <property type="entry name" value="Ig-like_fold"/>
</dbReference>
<gene>
    <name evidence="4" type="ORF">F5984_05615</name>
</gene>
<dbReference type="AlphaFoldDB" id="A0A7J5U1N4"/>
<evidence type="ECO:0000313" key="5">
    <source>
        <dbReference type="Proteomes" id="UP000488299"/>
    </source>
</evidence>
<dbReference type="Pfam" id="PF02638">
    <property type="entry name" value="GHL10"/>
    <property type="match status" value="1"/>
</dbReference>
<name>A0A7J5U1N4_9BACT</name>
<feature type="compositionally biased region" description="Pro residues" evidence="2">
    <location>
        <begin position="30"/>
        <end position="39"/>
    </location>
</feature>
<dbReference type="InterPro" id="IPR003790">
    <property type="entry name" value="GHL10"/>
</dbReference>
<evidence type="ECO:0000259" key="3">
    <source>
        <dbReference type="PROSITE" id="PS50853"/>
    </source>
</evidence>
<dbReference type="InterPro" id="IPR017853">
    <property type="entry name" value="GH"/>
</dbReference>
<protein>
    <submittedName>
        <fullName evidence="4">Family 10 glycosylhydrolase</fullName>
    </submittedName>
</protein>
<dbReference type="PROSITE" id="PS50853">
    <property type="entry name" value="FN3"/>
    <property type="match status" value="1"/>
</dbReference>
<keyword evidence="4" id="KW-0378">Hydrolase</keyword>
<organism evidence="4 5">
    <name type="scientific">Rudanella paleaurantiibacter</name>
    <dbReference type="NCBI Taxonomy" id="2614655"/>
    <lineage>
        <taxon>Bacteria</taxon>
        <taxon>Pseudomonadati</taxon>
        <taxon>Bacteroidota</taxon>
        <taxon>Cytophagia</taxon>
        <taxon>Cytophagales</taxon>
        <taxon>Cytophagaceae</taxon>
        <taxon>Rudanella</taxon>
    </lineage>
</organism>
<feature type="domain" description="Fibronectin type-III" evidence="3">
    <location>
        <begin position="452"/>
        <end position="558"/>
    </location>
</feature>
<proteinExistence type="predicted"/>
<dbReference type="PANTHER" id="PTHR43405">
    <property type="entry name" value="GLYCOSYL HYDROLASE DIGH"/>
    <property type="match status" value="1"/>
</dbReference>
<dbReference type="Proteomes" id="UP000488299">
    <property type="component" value="Unassembled WGS sequence"/>
</dbReference>
<dbReference type="GO" id="GO:0016787">
    <property type="term" value="F:hydrolase activity"/>
    <property type="evidence" value="ECO:0007669"/>
    <property type="project" value="UniProtKB-KW"/>
</dbReference>
<feature type="region of interest" description="Disordered" evidence="2">
    <location>
        <begin position="26"/>
        <end position="50"/>
    </location>
</feature>
<reference evidence="4 5" key="1">
    <citation type="submission" date="2019-10" db="EMBL/GenBank/DDBJ databases">
        <title>Rudanella paleaurantiibacter sp. nov., isolated from sludge.</title>
        <authorList>
            <person name="Xu S.Q."/>
        </authorList>
    </citation>
    <scope>NUCLEOTIDE SEQUENCE [LARGE SCALE GENOMIC DNA]</scope>
    <source>
        <strain evidence="4 5">HX-22-17</strain>
    </source>
</reference>
<evidence type="ECO:0000256" key="2">
    <source>
        <dbReference type="SAM" id="MobiDB-lite"/>
    </source>
</evidence>
<accession>A0A7J5U1N4</accession>
<dbReference type="InterPro" id="IPR036116">
    <property type="entry name" value="FN3_sf"/>
</dbReference>
<keyword evidence="1" id="KW-0732">Signal</keyword>
<dbReference type="InterPro" id="IPR003961">
    <property type="entry name" value="FN3_dom"/>
</dbReference>
<dbReference type="PANTHER" id="PTHR43405:SF1">
    <property type="entry name" value="GLYCOSYL HYDROLASE DIGH"/>
    <property type="match status" value="1"/>
</dbReference>
<dbReference type="PROSITE" id="PS51257">
    <property type="entry name" value="PROKAR_LIPOPROTEIN"/>
    <property type="match status" value="1"/>
</dbReference>
<evidence type="ECO:0000256" key="1">
    <source>
        <dbReference type="ARBA" id="ARBA00022729"/>
    </source>
</evidence>
<dbReference type="Gene3D" id="2.60.40.10">
    <property type="entry name" value="Immunoglobulins"/>
    <property type="match status" value="1"/>
</dbReference>
<evidence type="ECO:0000313" key="4">
    <source>
        <dbReference type="EMBL" id="KAB7731703.1"/>
    </source>
</evidence>
<dbReference type="SUPFAM" id="SSF51445">
    <property type="entry name" value="(Trans)glycosidases"/>
    <property type="match status" value="1"/>
</dbReference>
<dbReference type="Gene3D" id="3.20.20.80">
    <property type="entry name" value="Glycosidases"/>
    <property type="match status" value="1"/>
</dbReference>
<dbReference type="SUPFAM" id="SSF49265">
    <property type="entry name" value="Fibronectin type III"/>
    <property type="match status" value="1"/>
</dbReference>
<dbReference type="InterPro" id="IPR052177">
    <property type="entry name" value="Divisome_Glycosyl_Hydrolase"/>
</dbReference>
<keyword evidence="5" id="KW-1185">Reference proteome</keyword>
<comment type="caution">
    <text evidence="4">The sequence shown here is derived from an EMBL/GenBank/DDBJ whole genome shotgun (WGS) entry which is preliminary data.</text>
</comment>
<dbReference type="EMBL" id="WELI01000002">
    <property type="protein sequence ID" value="KAB7731703.1"/>
    <property type="molecule type" value="Genomic_DNA"/>
</dbReference>
<sequence length="563" mass="64240">MPRLFRYLFLLSIVCFWAGCRPKRPVAPTRTPPAPVPKPAPKKQAPPVAVKPKPADTVAFEPLDQSVAPSPKREFRAVWIATIDNIDWPSKKGLPAEQQQAEYRALLDGQRQAGFNAVVVQIRAAADAFYAKSMEPWSEWLTGQQGLAPSPFYDPLEFMLEESHNRGMEFHAWLNLDRGTFSRRATIAPGHITTRKPEWFLSYGERKLFNLGMPVVRTYVASLVANIVRNYDVDGIHFDDYFYPYAVAGQTLRDDEAYRANYNGMSKNDWRRSNIDKLILEIRDSIYAVKPHVKFGVSPFGIWKNAASDPEGSATSGGQAYYDLYADTRKWALEGWVDYMVPQIYFTHDHPRAPYRELVDWWTRNAGERHLYIGHGAYRVGKGGQREPSWNNPTQMPNQVRYARSMKPTLGSVYFSAKSLRDNPLGIRDSLQNNLYKYPALIPPMTWKDSLAPEPVRDLKATATPSGVELFWHEPAPAADGDRARYYVVYRFEGRQRQFRTDNPQYILTICQGESNTRFLDKTANPNKRYTYVVTAFDKLHNESREAALLVNPVAQEAARSGK</sequence>